<accession>A0AA94JDU8</accession>
<proteinExistence type="predicted"/>
<evidence type="ECO:0000313" key="1">
    <source>
        <dbReference type="EMBL" id="RUO45184.1"/>
    </source>
</evidence>
<protein>
    <submittedName>
        <fullName evidence="1">Uncharacterized protein</fullName>
    </submittedName>
</protein>
<organism evidence="1 2">
    <name type="scientific">Idiomarina aquatica</name>
    <dbReference type="NCBI Taxonomy" id="1327752"/>
    <lineage>
        <taxon>Bacteria</taxon>
        <taxon>Pseudomonadati</taxon>
        <taxon>Pseudomonadota</taxon>
        <taxon>Gammaproteobacteria</taxon>
        <taxon>Alteromonadales</taxon>
        <taxon>Idiomarinaceae</taxon>
        <taxon>Idiomarina</taxon>
    </lineage>
</organism>
<dbReference type="Proteomes" id="UP000286680">
    <property type="component" value="Unassembled WGS sequence"/>
</dbReference>
<dbReference type="EMBL" id="PIPS01000001">
    <property type="protein sequence ID" value="RUO45184.1"/>
    <property type="molecule type" value="Genomic_DNA"/>
</dbReference>
<dbReference type="AlphaFoldDB" id="A0AA94JDU8"/>
<evidence type="ECO:0000313" key="2">
    <source>
        <dbReference type="Proteomes" id="UP000286680"/>
    </source>
</evidence>
<keyword evidence="2" id="KW-1185">Reference proteome</keyword>
<reference evidence="2" key="1">
    <citation type="journal article" date="2018" name="Front. Microbiol.">
        <title>Genome-Based Analysis Reveals the Taxonomy and Diversity of the Family Idiomarinaceae.</title>
        <authorList>
            <person name="Liu Y."/>
            <person name="Lai Q."/>
            <person name="Shao Z."/>
        </authorList>
    </citation>
    <scope>NUCLEOTIDE SEQUENCE [LARGE SCALE GENOMIC DNA]</scope>
    <source>
        <strain evidence="2">SN-14</strain>
    </source>
</reference>
<sequence length="84" mass="9620">MKHIQWPYIPTLFQCLSIRSNGTVTDRKTGLMWPRCELGKTWEKRAKTGAGEATTDSWREQLETALATFGRSTCLQAYHLTTSR</sequence>
<gene>
    <name evidence="1" type="ORF">CWE23_03965</name>
</gene>
<name>A0AA94JDU8_9GAMM</name>
<comment type="caution">
    <text evidence="1">The sequence shown here is derived from an EMBL/GenBank/DDBJ whole genome shotgun (WGS) entry which is preliminary data.</text>
</comment>